<evidence type="ECO:0000256" key="4">
    <source>
        <dbReference type="ARBA" id="ARBA00022763"/>
    </source>
</evidence>
<keyword evidence="6 10" id="KW-0238">DNA-binding</keyword>
<dbReference type="InterPro" id="IPR042174">
    <property type="entry name" value="RecF_2"/>
</dbReference>
<evidence type="ECO:0000256" key="11">
    <source>
        <dbReference type="SAM" id="MobiDB-lite"/>
    </source>
</evidence>
<dbReference type="GO" id="GO:0006302">
    <property type="term" value="P:double-strand break repair"/>
    <property type="evidence" value="ECO:0007669"/>
    <property type="project" value="TreeGrafter"/>
</dbReference>
<evidence type="ECO:0000256" key="10">
    <source>
        <dbReference type="HAMAP-Rule" id="MF_00365"/>
    </source>
</evidence>
<dbReference type="OrthoDB" id="9803889at2"/>
<proteinExistence type="inferred from homology"/>
<evidence type="ECO:0000256" key="8">
    <source>
        <dbReference type="ARBA" id="ARBA00023236"/>
    </source>
</evidence>
<dbReference type="RefSeq" id="WP_100513736.1">
    <property type="nucleotide sequence ID" value="NZ_PEBK01000012.1"/>
</dbReference>
<feature type="domain" description="RecF/RecN/SMC N-terminal" evidence="12">
    <location>
        <begin position="3"/>
        <end position="426"/>
    </location>
</feature>
<dbReference type="Proteomes" id="UP000231451">
    <property type="component" value="Unassembled WGS sequence"/>
</dbReference>
<evidence type="ECO:0000256" key="5">
    <source>
        <dbReference type="ARBA" id="ARBA00022840"/>
    </source>
</evidence>
<dbReference type="PANTHER" id="PTHR32182:SF0">
    <property type="entry name" value="DNA REPLICATION AND REPAIR PROTEIN RECF"/>
    <property type="match status" value="1"/>
</dbReference>
<evidence type="ECO:0000259" key="12">
    <source>
        <dbReference type="Pfam" id="PF02463"/>
    </source>
</evidence>
<keyword evidence="5 10" id="KW-0067">ATP-binding</keyword>
<keyword evidence="2 10" id="KW-0235">DNA replication</keyword>
<evidence type="ECO:0000256" key="1">
    <source>
        <dbReference type="ARBA" id="ARBA00022490"/>
    </source>
</evidence>
<evidence type="ECO:0000256" key="7">
    <source>
        <dbReference type="ARBA" id="ARBA00023204"/>
    </source>
</evidence>
<feature type="region of interest" description="Disordered" evidence="11">
    <location>
        <begin position="286"/>
        <end position="305"/>
    </location>
</feature>
<sequence length="464" mass="50644">MFVSRLALDDFRSWQQMVIDFVPGLNLLFGANGLGKTNIVEALEVLSTGGSHRTSSSAPLVRAGARKATVRANVDDDGSVTTYEVSIPVRGANRARINSGKSLYMRDVVGRVPTVVFAPEDQRLIAAEPAARRGFVNQSASQLILGYYDVLQRFNQTGRQRAALLKQIQQQRVGSDARMGSDVSAASFPTSAGSSGLSSADTPTDIGLPAYDPMAAALSGLEVWTGQFIEAGVELTRLRQRFIDMLNGPFARIYRELAGPRHHAELVYAPSFDEVTAYGDHDGHEDGEGGLLAYDPQSQRGDGDCSDLVTDSPDDQIRMAISRHFQRIYPGEVAQARNLIGPHRDDVIVRLNGMNARDYASNGEMWTLALAMKMALFEVIKAERGDDPILILDDVFAQLDESRRRQIVDFASRQSQVLITMAAESDMPQGLDAHRIDVADIVAAQDAQEAQYAQEAQKSQEAQA</sequence>
<feature type="region of interest" description="Disordered" evidence="11">
    <location>
        <begin position="176"/>
        <end position="200"/>
    </location>
</feature>
<dbReference type="InterPro" id="IPR003395">
    <property type="entry name" value="RecF/RecN/SMC_N"/>
</dbReference>
<evidence type="ECO:0000313" key="13">
    <source>
        <dbReference type="EMBL" id="PJM74500.1"/>
    </source>
</evidence>
<keyword evidence="3 10" id="KW-0547">Nucleotide-binding</keyword>
<dbReference type="GO" id="GO:0003697">
    <property type="term" value="F:single-stranded DNA binding"/>
    <property type="evidence" value="ECO:0007669"/>
    <property type="project" value="UniProtKB-UniRule"/>
</dbReference>
<dbReference type="Gene3D" id="1.20.1050.90">
    <property type="entry name" value="RecF/RecN/SMC, N-terminal domain"/>
    <property type="match status" value="2"/>
</dbReference>
<dbReference type="HAMAP" id="MF_00365">
    <property type="entry name" value="RecF"/>
    <property type="match status" value="1"/>
</dbReference>
<comment type="similarity">
    <text evidence="10">Belongs to the RecF family.</text>
</comment>
<accession>A0A2M9HCF4</accession>
<keyword evidence="7 10" id="KW-0234">DNA repair</keyword>
<organism evidence="13 14">
    <name type="scientific">Bifidobacterium simiarum</name>
    <dbReference type="NCBI Taxonomy" id="2045441"/>
    <lineage>
        <taxon>Bacteria</taxon>
        <taxon>Bacillati</taxon>
        <taxon>Actinomycetota</taxon>
        <taxon>Actinomycetes</taxon>
        <taxon>Bifidobacteriales</taxon>
        <taxon>Bifidobacteriaceae</taxon>
        <taxon>Bifidobacterium</taxon>
    </lineage>
</organism>
<dbReference type="Pfam" id="PF02463">
    <property type="entry name" value="SMC_N"/>
    <property type="match status" value="1"/>
</dbReference>
<dbReference type="InterPro" id="IPR001238">
    <property type="entry name" value="DNA-binding_RecF"/>
</dbReference>
<dbReference type="EMBL" id="PEBK01000012">
    <property type="protein sequence ID" value="PJM74500.1"/>
    <property type="molecule type" value="Genomic_DNA"/>
</dbReference>
<gene>
    <name evidence="10" type="primary">recF</name>
    <name evidence="13" type="ORF">CSQ87_09990</name>
</gene>
<dbReference type="GO" id="GO:0000731">
    <property type="term" value="P:DNA synthesis involved in DNA repair"/>
    <property type="evidence" value="ECO:0007669"/>
    <property type="project" value="TreeGrafter"/>
</dbReference>
<dbReference type="PANTHER" id="PTHR32182">
    <property type="entry name" value="DNA REPLICATION AND REPAIR PROTEIN RECF"/>
    <property type="match status" value="1"/>
</dbReference>
<keyword evidence="1 10" id="KW-0963">Cytoplasm</keyword>
<dbReference type="SUPFAM" id="SSF52540">
    <property type="entry name" value="P-loop containing nucleoside triphosphate hydrolases"/>
    <property type="match status" value="1"/>
</dbReference>
<protein>
    <recommendedName>
        <fullName evidence="10">DNA replication and repair protein RecF</fullName>
    </recommendedName>
</protein>
<dbReference type="InterPro" id="IPR027417">
    <property type="entry name" value="P-loop_NTPase"/>
</dbReference>
<evidence type="ECO:0000256" key="2">
    <source>
        <dbReference type="ARBA" id="ARBA00022705"/>
    </source>
</evidence>
<comment type="subcellular location">
    <subcellularLocation>
        <location evidence="10">Cytoplasm</location>
    </subcellularLocation>
</comment>
<comment type="caution">
    <text evidence="13">The sequence shown here is derived from an EMBL/GenBank/DDBJ whole genome shotgun (WGS) entry which is preliminary data.</text>
</comment>
<dbReference type="GO" id="GO:0005737">
    <property type="term" value="C:cytoplasm"/>
    <property type="evidence" value="ECO:0007669"/>
    <property type="project" value="UniProtKB-SubCell"/>
</dbReference>
<comment type="function">
    <text evidence="9 10">The RecF protein is involved in DNA metabolism; it is required for DNA replication and normal SOS inducibility. RecF binds preferentially to single-stranded, linear DNA. It also seems to bind ATP.</text>
</comment>
<dbReference type="GO" id="GO:0006260">
    <property type="term" value="P:DNA replication"/>
    <property type="evidence" value="ECO:0007669"/>
    <property type="project" value="UniProtKB-UniRule"/>
</dbReference>
<keyword evidence="4 10" id="KW-0227">DNA damage</keyword>
<dbReference type="GO" id="GO:0009432">
    <property type="term" value="P:SOS response"/>
    <property type="evidence" value="ECO:0007669"/>
    <property type="project" value="UniProtKB-UniRule"/>
</dbReference>
<evidence type="ECO:0000256" key="9">
    <source>
        <dbReference type="ARBA" id="ARBA00025401"/>
    </source>
</evidence>
<keyword evidence="14" id="KW-1185">Reference proteome</keyword>
<dbReference type="GO" id="GO:0005524">
    <property type="term" value="F:ATP binding"/>
    <property type="evidence" value="ECO:0007669"/>
    <property type="project" value="UniProtKB-UniRule"/>
</dbReference>
<feature type="binding site" evidence="10">
    <location>
        <begin position="30"/>
        <end position="37"/>
    </location>
    <ligand>
        <name>ATP</name>
        <dbReference type="ChEBI" id="CHEBI:30616"/>
    </ligand>
</feature>
<evidence type="ECO:0000313" key="14">
    <source>
        <dbReference type="Proteomes" id="UP000231451"/>
    </source>
</evidence>
<dbReference type="AlphaFoldDB" id="A0A2M9HCF4"/>
<evidence type="ECO:0000256" key="6">
    <source>
        <dbReference type="ARBA" id="ARBA00023125"/>
    </source>
</evidence>
<name>A0A2M9HCF4_9BIFI</name>
<evidence type="ECO:0000256" key="3">
    <source>
        <dbReference type="ARBA" id="ARBA00022741"/>
    </source>
</evidence>
<reference evidence="13 14" key="1">
    <citation type="submission" date="2017-10" db="EMBL/GenBank/DDBJ databases">
        <title>Draft genome sequences of strains TRE 1, TRE 9, TRE H and TRI 7, isolated from tamarins, belonging to four potential novel Bifidobacterium species.</title>
        <authorList>
            <person name="Mattarelli P."/>
            <person name="Modesto M."/>
            <person name="Puglisi E."/>
            <person name="Morelli L."/>
            <person name="Spezio C."/>
            <person name="Bonetti A."/>
            <person name="Sandri C."/>
        </authorList>
    </citation>
    <scope>NUCLEOTIDE SEQUENCE [LARGE SCALE GENOMIC DNA]</scope>
    <source>
        <strain evidence="14">TRI7</strain>
    </source>
</reference>
<keyword evidence="8 10" id="KW-0742">SOS response</keyword>
<feature type="compositionally biased region" description="Polar residues" evidence="11">
    <location>
        <begin position="187"/>
        <end position="200"/>
    </location>
</feature>
<dbReference type="Gene3D" id="3.40.50.300">
    <property type="entry name" value="P-loop containing nucleotide triphosphate hydrolases"/>
    <property type="match status" value="2"/>
</dbReference>